<dbReference type="RefSeq" id="WP_045165836.1">
    <property type="nucleotide sequence ID" value="NZ_CP113864.1"/>
</dbReference>
<proteinExistence type="predicted"/>
<dbReference type="EMBL" id="CP113864">
    <property type="protein sequence ID" value="WAM30876.1"/>
    <property type="molecule type" value="Genomic_DNA"/>
</dbReference>
<organism evidence="1 2">
    <name type="scientific">Caldicellulosiruptor naganoensis</name>
    <dbReference type="NCBI Taxonomy" id="29324"/>
    <lineage>
        <taxon>Bacteria</taxon>
        <taxon>Bacillati</taxon>
        <taxon>Bacillota</taxon>
        <taxon>Bacillota incertae sedis</taxon>
        <taxon>Caldicellulosiruptorales</taxon>
        <taxon>Caldicellulosiruptoraceae</taxon>
        <taxon>Caldicellulosiruptor</taxon>
    </lineage>
</organism>
<dbReference type="Proteomes" id="UP001164745">
    <property type="component" value="Chromosome"/>
</dbReference>
<gene>
    <name evidence="1" type="ORF">OTJ99_001667</name>
</gene>
<reference evidence="1" key="1">
    <citation type="submission" date="2022-12" db="EMBL/GenBank/DDBJ databases">
        <authorList>
            <person name="Bing R.G."/>
            <person name="Willard D.J."/>
            <person name="Manesh M.J.H."/>
            <person name="Laemthong T."/>
            <person name="Crosby J.R."/>
            <person name="Kelly R.M."/>
        </authorList>
    </citation>
    <scope>NUCLEOTIDE SEQUENCE</scope>
    <source>
        <strain evidence="1">DSM 8991</strain>
    </source>
</reference>
<evidence type="ECO:0008006" key="3">
    <source>
        <dbReference type="Google" id="ProtNLM"/>
    </source>
</evidence>
<keyword evidence="2" id="KW-1185">Reference proteome</keyword>
<evidence type="ECO:0000313" key="2">
    <source>
        <dbReference type="Proteomes" id="UP001164745"/>
    </source>
</evidence>
<protein>
    <recommendedName>
        <fullName evidence="3">Lipoprotein</fullName>
    </recommendedName>
</protein>
<accession>A0ABY7BH01</accession>
<evidence type="ECO:0000313" key="1">
    <source>
        <dbReference type="EMBL" id="WAM30876.1"/>
    </source>
</evidence>
<sequence length="231" mass="26516">MKRKKKSIVLIISLILVVSSTIIIGISVKSNQQLNNEKQIKETIIGALKIYDQASIFPAEYAKAPDIKIPQEIINKKLNEVEQACKKYFSNKSGWLNNRLEVYKNAVVGSAYSDLRFVEDKMTDIKFLEIKIDGDKAIATVDVFGESKSIGLALDNDKIPTSELNEITNAKGYKMSPEKQKRFVEKTEKLPKKIREYKIKYGMRYQYSLEKENGEWKIISEDFNYLPGYEP</sequence>
<name>A0ABY7BH01_9FIRM</name>